<dbReference type="Proteomes" id="UP000509346">
    <property type="component" value="Chromosome"/>
</dbReference>
<evidence type="ECO:0000313" key="3">
    <source>
        <dbReference type="Proteomes" id="UP000509346"/>
    </source>
</evidence>
<dbReference type="Pfam" id="PF04367">
    <property type="entry name" value="DUF502"/>
    <property type="match status" value="1"/>
</dbReference>
<dbReference type="InterPro" id="IPR007462">
    <property type="entry name" value="COV1-like"/>
</dbReference>
<evidence type="ECO:0000313" key="2">
    <source>
        <dbReference type="EMBL" id="QLH82934.1"/>
    </source>
</evidence>
<dbReference type="EMBL" id="CP058909">
    <property type="protein sequence ID" value="QLH82934.1"/>
    <property type="molecule type" value="Genomic_DNA"/>
</dbReference>
<dbReference type="KEGG" id="hpel:HZS54_15445"/>
<dbReference type="PANTHER" id="PTHR31876:SF26">
    <property type="entry name" value="PROTEIN LIKE COV 2"/>
    <property type="match status" value="1"/>
</dbReference>
<organism evidence="2 3">
    <name type="scientific">Halosimplex pelagicum</name>
    <dbReference type="NCBI Taxonomy" id="869886"/>
    <lineage>
        <taxon>Archaea</taxon>
        <taxon>Methanobacteriati</taxon>
        <taxon>Methanobacteriota</taxon>
        <taxon>Stenosarchaea group</taxon>
        <taxon>Halobacteria</taxon>
        <taxon>Halobacteriales</taxon>
        <taxon>Haloarculaceae</taxon>
        <taxon>Halosimplex</taxon>
    </lineage>
</organism>
<feature type="transmembrane region" description="Helical" evidence="1">
    <location>
        <begin position="57"/>
        <end position="78"/>
    </location>
</feature>
<dbReference type="RefSeq" id="WP_179917995.1">
    <property type="nucleotide sequence ID" value="NZ_CP058909.1"/>
</dbReference>
<protein>
    <submittedName>
        <fullName evidence="2">DUF502 domain-containing protein</fullName>
    </submittedName>
</protein>
<feature type="transmembrane region" description="Helical" evidence="1">
    <location>
        <begin position="12"/>
        <end position="37"/>
    </location>
</feature>
<dbReference type="GeneID" id="56084012"/>
<gene>
    <name evidence="2" type="ORF">HZS54_15445</name>
</gene>
<dbReference type="PANTHER" id="PTHR31876">
    <property type="entry name" value="COV-LIKE PROTEIN 1"/>
    <property type="match status" value="1"/>
</dbReference>
<keyword evidence="1" id="KW-1133">Transmembrane helix</keyword>
<name>A0A7D5TV50_9EURY</name>
<sequence>MPLTSRLKESFVAGLILVAPLAITLYILRILVSFSLQFIDPLVAELGLVETAASGEIVAQALAVVLIVSVITVLGLLAQWSIGRHLFGNLGRTINIVPLVSTIYGGVRQVATSLVDTGSQFERTVLIEYPREDVYSIGFVTGEGTASFDEATGDRAHSVFLPNSPNPTAGRLVMVSESEIHETDMSVREGMRMIVTTGIGGEADQVDAYDDYAVPEPEGDD</sequence>
<keyword evidence="1" id="KW-0812">Transmembrane</keyword>
<keyword evidence="3" id="KW-1185">Reference proteome</keyword>
<keyword evidence="1" id="KW-0472">Membrane</keyword>
<dbReference type="OrthoDB" id="51558at2157"/>
<accession>A0A7D5TV50</accession>
<dbReference type="AlphaFoldDB" id="A0A7D5TV50"/>
<reference evidence="2 3" key="1">
    <citation type="submission" date="2020-07" db="EMBL/GenBank/DDBJ databases">
        <title>Halosimplex litoreum sp. nov. and Halosimplex rubrum sp. nov., isolated from different salt environments.</title>
        <authorList>
            <person name="Cui H."/>
        </authorList>
    </citation>
    <scope>NUCLEOTIDE SEQUENCE [LARGE SCALE GENOMIC DNA]</scope>
    <source>
        <strain evidence="2 3">R2</strain>
    </source>
</reference>
<evidence type="ECO:0000256" key="1">
    <source>
        <dbReference type="SAM" id="Phobius"/>
    </source>
</evidence>
<proteinExistence type="predicted"/>